<keyword evidence="6" id="KW-0819">tRNA processing</keyword>
<dbReference type="GO" id="GO:0005737">
    <property type="term" value="C:cytoplasm"/>
    <property type="evidence" value="ECO:0007669"/>
    <property type="project" value="TreeGrafter"/>
</dbReference>
<reference evidence="11 12" key="1">
    <citation type="journal article" date="2016" name="Sci. Rep.">
        <title>Metabolic traits of an uncultured archaeal lineage -MSBL1- from brine pools of the Red Sea.</title>
        <authorList>
            <person name="Mwirichia R."/>
            <person name="Alam I."/>
            <person name="Rashid M."/>
            <person name="Vinu M."/>
            <person name="Ba-Alawi W."/>
            <person name="Anthony Kamau A."/>
            <person name="Kamanda Ngugi D."/>
            <person name="Goker M."/>
            <person name="Klenk H.P."/>
            <person name="Bajic V."/>
            <person name="Stingl U."/>
        </authorList>
    </citation>
    <scope>NUCLEOTIDE SEQUENCE [LARGE SCALE GENOMIC DNA]</scope>
    <source>
        <strain evidence="11">SCGC-AAA259B11</strain>
    </source>
</reference>
<dbReference type="Gene3D" id="3.30.300.110">
    <property type="entry name" value="Met-10+ protein-like domains"/>
    <property type="match status" value="1"/>
</dbReference>
<protein>
    <recommendedName>
        <fullName evidence="1">tRNA (guanine(37)-N(1))-methyltransferase</fullName>
        <ecNumber evidence="1">2.1.1.228</ecNumber>
    </recommendedName>
    <alternativeName>
        <fullName evidence="7">M1G-methyltransferase</fullName>
    </alternativeName>
    <alternativeName>
        <fullName evidence="8">tRNA [GM37] methyltransferase</fullName>
    </alternativeName>
</protein>
<evidence type="ECO:0000259" key="10">
    <source>
        <dbReference type="PROSITE" id="PS51684"/>
    </source>
</evidence>
<dbReference type="CDD" id="cd02440">
    <property type="entry name" value="AdoMet_MTases"/>
    <property type="match status" value="1"/>
</dbReference>
<dbReference type="EC" id="2.1.1.228" evidence="1"/>
<evidence type="ECO:0000256" key="8">
    <source>
        <dbReference type="ARBA" id="ARBA00033392"/>
    </source>
</evidence>
<keyword evidence="5" id="KW-0949">S-adenosyl-L-methionine</keyword>
<dbReference type="FunFam" id="3.30.300.110:FF:000001">
    <property type="entry name" value="tRNA (guanine(37)-N1)-methyltransferase"/>
    <property type="match status" value="1"/>
</dbReference>
<keyword evidence="2" id="KW-0963">Cytoplasm</keyword>
<evidence type="ECO:0000313" key="11">
    <source>
        <dbReference type="EMBL" id="KXA90317.1"/>
    </source>
</evidence>
<evidence type="ECO:0000256" key="2">
    <source>
        <dbReference type="ARBA" id="ARBA00022490"/>
    </source>
</evidence>
<dbReference type="Pfam" id="PF25133">
    <property type="entry name" value="TYW2_N_2"/>
    <property type="match status" value="1"/>
</dbReference>
<dbReference type="GO" id="GO:0002939">
    <property type="term" value="P:tRNA N1-guanine methylation"/>
    <property type="evidence" value="ECO:0007669"/>
    <property type="project" value="TreeGrafter"/>
</dbReference>
<dbReference type="InterPro" id="IPR056744">
    <property type="entry name" value="TRM5/TYW2-like_N"/>
</dbReference>
<dbReference type="InterPro" id="IPR056743">
    <property type="entry name" value="TRM5-TYW2-like_MTfase"/>
</dbReference>
<dbReference type="Proteomes" id="UP000070184">
    <property type="component" value="Unassembled WGS sequence"/>
</dbReference>
<keyword evidence="12" id="KW-1185">Reference proteome</keyword>
<keyword evidence="3" id="KW-0489">Methyltransferase</keyword>
<evidence type="ECO:0000256" key="6">
    <source>
        <dbReference type="ARBA" id="ARBA00022694"/>
    </source>
</evidence>
<evidence type="ECO:0000256" key="5">
    <source>
        <dbReference type="ARBA" id="ARBA00022691"/>
    </source>
</evidence>
<proteinExistence type="predicted"/>
<keyword evidence="4" id="KW-0808">Transferase</keyword>
<dbReference type="PATRIC" id="fig|1698260.3.peg.904"/>
<dbReference type="GO" id="GO:0052906">
    <property type="term" value="F:tRNA (guanine(37)-N1)-methyltransferase activity"/>
    <property type="evidence" value="ECO:0007669"/>
    <property type="project" value="UniProtKB-EC"/>
</dbReference>
<dbReference type="EMBL" id="LHXK01000007">
    <property type="protein sequence ID" value="KXA90317.1"/>
    <property type="molecule type" value="Genomic_DNA"/>
</dbReference>
<comment type="caution">
    <text evidence="11">The sequence shown here is derived from an EMBL/GenBank/DDBJ whole genome shotgun (WGS) entry which is preliminary data.</text>
</comment>
<accession>A0A133U830</accession>
<sequence>MDRPKNLKEALREDLTEEELEELGTSFDIVGDIAILKLSEKLLDKKKRIGKALMEVHGNLSTVLRQTSPVSGEFRTRDLEVIAGEHKTVTEHKEHGCVFRVDLAKVYFSPRLAHERFIIAQKVNPGEVVTNMFAGVGCYSIVIGRHAEPEKVYSIDKNSDAVSYMRHNIRVNKLGDVVIPIEGDAREAIDEYIGGKSDRVLMPLPEFGREFFDSALEALKPEGGIIHFYDYGEEPDLFKPSFDFIKSASRGRSVKLKDKRVVRSYAPNLYHVVLDLEVGAK</sequence>
<dbReference type="Gene3D" id="3.40.50.150">
    <property type="entry name" value="Vaccinia Virus protein VP39"/>
    <property type="match status" value="1"/>
</dbReference>
<evidence type="ECO:0000256" key="3">
    <source>
        <dbReference type="ARBA" id="ARBA00022603"/>
    </source>
</evidence>
<comment type="catalytic activity">
    <reaction evidence="9">
        <text>guanosine(37) in tRNA + S-adenosyl-L-methionine = N(1)-methylguanosine(37) in tRNA + S-adenosyl-L-homocysteine + H(+)</text>
        <dbReference type="Rhea" id="RHEA:36899"/>
        <dbReference type="Rhea" id="RHEA-COMP:10145"/>
        <dbReference type="Rhea" id="RHEA-COMP:10147"/>
        <dbReference type="ChEBI" id="CHEBI:15378"/>
        <dbReference type="ChEBI" id="CHEBI:57856"/>
        <dbReference type="ChEBI" id="CHEBI:59789"/>
        <dbReference type="ChEBI" id="CHEBI:73542"/>
        <dbReference type="ChEBI" id="CHEBI:74269"/>
        <dbReference type="EC" id="2.1.1.228"/>
    </reaction>
</comment>
<organism evidence="11 12">
    <name type="scientific">candidate division MSBL1 archaeon SCGC-AAA259B11</name>
    <dbReference type="NCBI Taxonomy" id="1698260"/>
    <lineage>
        <taxon>Archaea</taxon>
        <taxon>Methanobacteriati</taxon>
        <taxon>Methanobacteriota</taxon>
        <taxon>candidate division MSBL1</taxon>
    </lineage>
</organism>
<feature type="domain" description="SAM-dependent methyltransferase TRM5/TYW2-type" evidence="10">
    <location>
        <begin position="27"/>
        <end position="280"/>
    </location>
</feature>
<dbReference type="InterPro" id="IPR030382">
    <property type="entry name" value="MeTrfase_TRM5/TYW2"/>
</dbReference>
<gene>
    <name evidence="11" type="ORF">AKJ61_00945</name>
</gene>
<evidence type="ECO:0000256" key="1">
    <source>
        <dbReference type="ARBA" id="ARBA00012807"/>
    </source>
</evidence>
<evidence type="ECO:0000256" key="4">
    <source>
        <dbReference type="ARBA" id="ARBA00022679"/>
    </source>
</evidence>
<evidence type="ECO:0000313" key="12">
    <source>
        <dbReference type="Proteomes" id="UP000070184"/>
    </source>
</evidence>
<dbReference type="SUPFAM" id="SSF53335">
    <property type="entry name" value="S-adenosyl-L-methionine-dependent methyltransferases"/>
    <property type="match status" value="1"/>
</dbReference>
<name>A0A133U830_9EURY</name>
<evidence type="ECO:0000256" key="7">
    <source>
        <dbReference type="ARBA" id="ARBA00029736"/>
    </source>
</evidence>
<dbReference type="PROSITE" id="PS51684">
    <property type="entry name" value="SAM_MT_TRM5_TYW2"/>
    <property type="match status" value="1"/>
</dbReference>
<dbReference type="Pfam" id="PF02475">
    <property type="entry name" value="TRM5-TYW2_MTfase"/>
    <property type="match status" value="1"/>
</dbReference>
<evidence type="ECO:0000256" key="9">
    <source>
        <dbReference type="ARBA" id="ARBA00047783"/>
    </source>
</evidence>
<dbReference type="InterPro" id="IPR029063">
    <property type="entry name" value="SAM-dependent_MTases_sf"/>
</dbReference>
<dbReference type="AlphaFoldDB" id="A0A133U830"/>
<dbReference type="PANTHER" id="PTHR23245:SF36">
    <property type="entry name" value="TRNA (GUANINE(37)-N1)-METHYLTRANSFERASE"/>
    <property type="match status" value="1"/>
</dbReference>
<dbReference type="PANTHER" id="PTHR23245">
    <property type="entry name" value="TRNA METHYLTRANSFERASE"/>
    <property type="match status" value="1"/>
</dbReference>